<accession>A0A7U9JAC9</accession>
<name>A0A7U9JAC9_GEOTM</name>
<dbReference type="EMBL" id="AYSF01000053">
    <property type="protein sequence ID" value="ESU71915.1"/>
    <property type="molecule type" value="Genomic_DNA"/>
</dbReference>
<feature type="transmembrane region" description="Helical" evidence="1">
    <location>
        <begin position="6"/>
        <end position="24"/>
    </location>
</feature>
<keyword evidence="3" id="KW-1185">Reference proteome</keyword>
<reference evidence="2 3" key="1">
    <citation type="journal article" date="2014" name="Genome Announc.">
        <title>Draft Genome Sequence of Geobacillus thermopakistaniensis Strain MAS1.</title>
        <authorList>
            <person name="Siddiqui M.A."/>
            <person name="Rashid N."/>
            <person name="Ayyampalayam S."/>
            <person name="Whitman W.B."/>
        </authorList>
    </citation>
    <scope>NUCLEOTIDE SEQUENCE [LARGE SCALE GENOMIC DNA]</scope>
    <source>
        <strain evidence="2 3">MAS1</strain>
    </source>
</reference>
<gene>
    <name evidence="2" type="ORF">T260_10975</name>
</gene>
<organism evidence="2 3">
    <name type="scientific">Geobacillus thermopakistaniensis (strain MAS1)</name>
    <dbReference type="NCBI Taxonomy" id="1408282"/>
    <lineage>
        <taxon>Bacteria</taxon>
        <taxon>Bacillati</taxon>
        <taxon>Bacillota</taxon>
        <taxon>Bacilli</taxon>
        <taxon>Bacillales</taxon>
        <taxon>Anoxybacillaceae</taxon>
        <taxon>Geobacillus</taxon>
    </lineage>
</organism>
<evidence type="ECO:0000256" key="1">
    <source>
        <dbReference type="SAM" id="Phobius"/>
    </source>
</evidence>
<evidence type="ECO:0000313" key="2">
    <source>
        <dbReference type="EMBL" id="ESU71915.1"/>
    </source>
</evidence>
<keyword evidence="1" id="KW-0812">Transmembrane</keyword>
<dbReference type="AlphaFoldDB" id="A0A7U9JAC9"/>
<sequence>MLEIVLIVLFLIGLFVFVVYYVLFATKDLKRMTQQNEEIMKLLNEIKNHIQK</sequence>
<keyword evidence="1" id="KW-0472">Membrane</keyword>
<keyword evidence="1" id="KW-1133">Transmembrane helix</keyword>
<comment type="caution">
    <text evidence="2">The sequence shown here is derived from an EMBL/GenBank/DDBJ whole genome shotgun (WGS) entry which is preliminary data.</text>
</comment>
<protein>
    <submittedName>
        <fullName evidence="2">Uncharacterized protein</fullName>
    </submittedName>
</protein>
<evidence type="ECO:0000313" key="3">
    <source>
        <dbReference type="Proteomes" id="UP000018339"/>
    </source>
</evidence>
<proteinExistence type="predicted"/>
<dbReference type="Proteomes" id="UP000018339">
    <property type="component" value="Unassembled WGS sequence"/>
</dbReference>